<organism evidence="2 3">
    <name type="scientific">Prymnesium parvum</name>
    <name type="common">Toxic golden alga</name>
    <dbReference type="NCBI Taxonomy" id="97485"/>
    <lineage>
        <taxon>Eukaryota</taxon>
        <taxon>Haptista</taxon>
        <taxon>Haptophyta</taxon>
        <taxon>Prymnesiophyceae</taxon>
        <taxon>Prymnesiales</taxon>
        <taxon>Prymnesiaceae</taxon>
        <taxon>Prymnesium</taxon>
    </lineage>
</organism>
<dbReference type="EMBL" id="JBGBPQ010000021">
    <property type="protein sequence ID" value="KAL1503830.1"/>
    <property type="molecule type" value="Genomic_DNA"/>
</dbReference>
<gene>
    <name evidence="2" type="ORF">AB1Y20_012296</name>
</gene>
<accession>A0AB34IRM8</accession>
<sequence length="110" mass="12666">MLTTEPESLHLAQRLRARLHTQCAEARADDSIRWLAPPRVPVEPHTSELLASLRARVIREHASEAWGAPPREPSDWRGPVEQFAEEAEEEEKEEKEEGGVGRRRRRRTRG</sequence>
<dbReference type="Proteomes" id="UP001515480">
    <property type="component" value="Unassembled WGS sequence"/>
</dbReference>
<evidence type="ECO:0000313" key="3">
    <source>
        <dbReference type="Proteomes" id="UP001515480"/>
    </source>
</evidence>
<feature type="compositionally biased region" description="Acidic residues" evidence="1">
    <location>
        <begin position="83"/>
        <end position="94"/>
    </location>
</feature>
<proteinExistence type="predicted"/>
<protein>
    <submittedName>
        <fullName evidence="2">Uncharacterized protein</fullName>
    </submittedName>
</protein>
<feature type="compositionally biased region" description="Basic residues" evidence="1">
    <location>
        <begin position="101"/>
        <end position="110"/>
    </location>
</feature>
<name>A0AB34IRM8_PRYPA</name>
<feature type="region of interest" description="Disordered" evidence="1">
    <location>
        <begin position="63"/>
        <end position="110"/>
    </location>
</feature>
<evidence type="ECO:0000256" key="1">
    <source>
        <dbReference type="SAM" id="MobiDB-lite"/>
    </source>
</evidence>
<evidence type="ECO:0000313" key="2">
    <source>
        <dbReference type="EMBL" id="KAL1503830.1"/>
    </source>
</evidence>
<dbReference type="AlphaFoldDB" id="A0AB34IRM8"/>
<comment type="caution">
    <text evidence="2">The sequence shown here is derived from an EMBL/GenBank/DDBJ whole genome shotgun (WGS) entry which is preliminary data.</text>
</comment>
<keyword evidence="3" id="KW-1185">Reference proteome</keyword>
<reference evidence="2 3" key="1">
    <citation type="journal article" date="2024" name="Science">
        <title>Giant polyketide synthase enzymes in the biosynthesis of giant marine polyether toxins.</title>
        <authorList>
            <person name="Fallon T.R."/>
            <person name="Shende V.V."/>
            <person name="Wierzbicki I.H."/>
            <person name="Pendleton A.L."/>
            <person name="Watervoot N.F."/>
            <person name="Auber R.P."/>
            <person name="Gonzalez D.J."/>
            <person name="Wisecaver J.H."/>
            <person name="Moore B.S."/>
        </authorList>
    </citation>
    <scope>NUCLEOTIDE SEQUENCE [LARGE SCALE GENOMIC DNA]</scope>
    <source>
        <strain evidence="2 3">12B1</strain>
    </source>
</reference>